<evidence type="ECO:0000256" key="1">
    <source>
        <dbReference type="SAM" id="MobiDB-lite"/>
    </source>
</evidence>
<feature type="region of interest" description="Disordered" evidence="1">
    <location>
        <begin position="29"/>
        <end position="76"/>
    </location>
</feature>
<dbReference type="Proteomes" id="UP000664267">
    <property type="component" value="Unassembled WGS sequence"/>
</dbReference>
<comment type="caution">
    <text evidence="2">The sequence shown here is derived from an EMBL/GenBank/DDBJ whole genome shotgun (WGS) entry which is preliminary data.</text>
</comment>
<evidence type="ECO:0000313" key="3">
    <source>
        <dbReference type="Proteomes" id="UP000664267"/>
    </source>
</evidence>
<name>A0A939NU15_KLEPN</name>
<protein>
    <submittedName>
        <fullName evidence="2">Uncharacterized protein</fullName>
    </submittedName>
</protein>
<dbReference type="AlphaFoldDB" id="A0A939NU15"/>
<evidence type="ECO:0000313" key="2">
    <source>
        <dbReference type="EMBL" id="MBO2025837.1"/>
    </source>
</evidence>
<accession>A0A939NU15</accession>
<organism evidence="2 3">
    <name type="scientific">Klebsiella pneumoniae</name>
    <dbReference type="NCBI Taxonomy" id="573"/>
    <lineage>
        <taxon>Bacteria</taxon>
        <taxon>Pseudomonadati</taxon>
        <taxon>Pseudomonadota</taxon>
        <taxon>Gammaproteobacteria</taxon>
        <taxon>Enterobacterales</taxon>
        <taxon>Enterobacteriaceae</taxon>
        <taxon>Klebsiella/Raoultella group</taxon>
        <taxon>Klebsiella</taxon>
        <taxon>Klebsiella pneumoniae complex</taxon>
    </lineage>
</organism>
<reference evidence="2" key="1">
    <citation type="submission" date="2021-03" db="EMBL/GenBank/DDBJ databases">
        <title>Molecular epidemiology and mechanisms of colistin and carbapenem resistance in Enterobacteriaceae from clinical isolates, the environment and porcine samples in Pretoria, South Africa.</title>
        <authorList>
            <person name="Bogoshi D."/>
            <person name="Mbelle N.M."/>
            <person name="Naidoo V."/>
            <person name="Osei Sekyere J."/>
        </authorList>
    </citation>
    <scope>NUCLEOTIDE SEQUENCE</scope>
    <source>
        <strain evidence="2">C029</strain>
    </source>
</reference>
<dbReference type="EMBL" id="JAGETN010000037">
    <property type="protein sequence ID" value="MBO2025837.1"/>
    <property type="molecule type" value="Genomic_DNA"/>
</dbReference>
<gene>
    <name evidence="2" type="ORF">J4733_20775</name>
</gene>
<sequence>MQGGQVDEIAVQFAIGRTPQMSAEGIRGAGVKTGEGQRPAVDDAGVTVPQGEQGGMIGRDVVNIPASGSAARPRTP</sequence>
<proteinExistence type="predicted"/>